<name>A0A0F3GVY9_9BACT</name>
<dbReference type="AlphaFoldDB" id="A0A0F3GVY9"/>
<proteinExistence type="predicted"/>
<sequence length="52" mass="6153">MNYTCTFWKTISRSIMLIDMELSELAVRYVLWPHHGGNTLQIMFTTTIHTHL</sequence>
<organism evidence="1 2">
    <name type="scientific">Candidatus Magnetobacterium bavaricum</name>
    <dbReference type="NCBI Taxonomy" id="29290"/>
    <lineage>
        <taxon>Bacteria</taxon>
        <taxon>Pseudomonadati</taxon>
        <taxon>Nitrospirota</taxon>
        <taxon>Thermodesulfovibrionia</taxon>
        <taxon>Thermodesulfovibrionales</taxon>
        <taxon>Candidatus Magnetobacteriaceae</taxon>
        <taxon>Candidatus Magnetobacterium</taxon>
    </lineage>
</organism>
<comment type="caution">
    <text evidence="1">The sequence shown here is derived from an EMBL/GenBank/DDBJ whole genome shotgun (WGS) entry which is preliminary data.</text>
</comment>
<evidence type="ECO:0000313" key="2">
    <source>
        <dbReference type="Proteomes" id="UP000033423"/>
    </source>
</evidence>
<dbReference type="Proteomes" id="UP000033423">
    <property type="component" value="Unassembled WGS sequence"/>
</dbReference>
<protein>
    <submittedName>
        <fullName evidence="1">Uncharacterized protein</fullName>
    </submittedName>
</protein>
<evidence type="ECO:0000313" key="1">
    <source>
        <dbReference type="EMBL" id="KJU86027.1"/>
    </source>
</evidence>
<gene>
    <name evidence="1" type="ORF">MBAV_001780</name>
</gene>
<reference evidence="1 2" key="1">
    <citation type="submission" date="2015-02" db="EMBL/GenBank/DDBJ databases">
        <title>Single-cell genomics of uncultivated deep-branching MTB reveals a conserved set of magnetosome genes.</title>
        <authorList>
            <person name="Kolinko S."/>
            <person name="Richter M."/>
            <person name="Glockner F.O."/>
            <person name="Brachmann A."/>
            <person name="Schuler D."/>
        </authorList>
    </citation>
    <scope>NUCLEOTIDE SEQUENCE [LARGE SCALE GENOMIC DNA]</scope>
    <source>
        <strain evidence="1">TM-1</strain>
    </source>
</reference>
<keyword evidence="2" id="KW-1185">Reference proteome</keyword>
<accession>A0A0F3GVY9</accession>
<dbReference type="EMBL" id="LACI01000773">
    <property type="protein sequence ID" value="KJU86027.1"/>
    <property type="molecule type" value="Genomic_DNA"/>
</dbReference>